<accession>A0A6V7Q1R5</accession>
<protein>
    <submittedName>
        <fullName evidence="1">Uncharacterized protein</fullName>
    </submittedName>
</protein>
<name>A0A6V7Q1R5_ANACO</name>
<organism evidence="1">
    <name type="scientific">Ananas comosus var. bracteatus</name>
    <name type="common">red pineapple</name>
    <dbReference type="NCBI Taxonomy" id="296719"/>
    <lineage>
        <taxon>Eukaryota</taxon>
        <taxon>Viridiplantae</taxon>
        <taxon>Streptophyta</taxon>
        <taxon>Embryophyta</taxon>
        <taxon>Tracheophyta</taxon>
        <taxon>Spermatophyta</taxon>
        <taxon>Magnoliopsida</taxon>
        <taxon>Liliopsida</taxon>
        <taxon>Poales</taxon>
        <taxon>Bromeliaceae</taxon>
        <taxon>Bromelioideae</taxon>
        <taxon>Ananas</taxon>
    </lineage>
</organism>
<reference evidence="1" key="1">
    <citation type="submission" date="2020-07" db="EMBL/GenBank/DDBJ databases">
        <authorList>
            <person name="Lin J."/>
        </authorList>
    </citation>
    <scope>NUCLEOTIDE SEQUENCE</scope>
</reference>
<dbReference type="AlphaFoldDB" id="A0A6V7Q1R5"/>
<proteinExistence type="predicted"/>
<sequence length="268" mass="30471">MAAVVVQICFRDFLRIVCQRFSVSAPVYRIPIENERLLSVYVEVKVPKGETVTEVIHCWGMPCSTVDETVEDAACRAVARLRDEFGFEVKDSNLEEKKFFENLYERVSADYSSLRGKYKRLKCDYNLLKGYYSSFLAEKECFVISLPPPSFFPPILTLFFFFLHAGVFDFVRVCTSLCKFVSEISCALSTSDSMSAPVYEIPVENEGLLSVYVEVEVPKGETVAEAIRCWGMPYSTVDETEEDAACRAIARLRDEFGFEVKDSNLEPK</sequence>
<dbReference type="EMBL" id="LR862131">
    <property type="protein sequence ID" value="CAD1837119.1"/>
    <property type="molecule type" value="Genomic_DNA"/>
</dbReference>
<evidence type="ECO:0000313" key="1">
    <source>
        <dbReference type="EMBL" id="CAD1837119.1"/>
    </source>
</evidence>
<gene>
    <name evidence="1" type="ORF">CB5_LOCUS20330</name>
</gene>